<feature type="region of interest" description="Disordered" evidence="1">
    <location>
        <begin position="1"/>
        <end position="22"/>
    </location>
</feature>
<name>A0A8S0X7H8_CYCAE</name>
<dbReference type="AlphaFoldDB" id="A0A8S0X7H8"/>
<feature type="region of interest" description="Disordered" evidence="1">
    <location>
        <begin position="44"/>
        <end position="120"/>
    </location>
</feature>
<keyword evidence="3" id="KW-1185">Reference proteome</keyword>
<accession>A0A8S0X7H8</accession>
<dbReference type="OrthoDB" id="10439891at2759"/>
<feature type="compositionally biased region" description="Polar residues" evidence="1">
    <location>
        <begin position="10"/>
        <end position="22"/>
    </location>
</feature>
<reference evidence="2 3" key="1">
    <citation type="submission" date="2020-01" db="EMBL/GenBank/DDBJ databases">
        <authorList>
            <person name="Gupta K D."/>
        </authorList>
    </citation>
    <scope>NUCLEOTIDE SEQUENCE [LARGE SCALE GENOMIC DNA]</scope>
</reference>
<dbReference type="Proteomes" id="UP000467700">
    <property type="component" value="Unassembled WGS sequence"/>
</dbReference>
<evidence type="ECO:0000256" key="1">
    <source>
        <dbReference type="SAM" id="MobiDB-lite"/>
    </source>
</evidence>
<gene>
    <name evidence="2" type="ORF">AAE3_LOCUS11749</name>
</gene>
<feature type="compositionally biased region" description="Low complexity" evidence="1">
    <location>
        <begin position="87"/>
        <end position="100"/>
    </location>
</feature>
<dbReference type="EMBL" id="CACVBS010000079">
    <property type="protein sequence ID" value="CAA7269742.1"/>
    <property type="molecule type" value="Genomic_DNA"/>
</dbReference>
<feature type="compositionally biased region" description="Polar residues" evidence="1">
    <location>
        <begin position="201"/>
        <end position="210"/>
    </location>
</feature>
<comment type="caution">
    <text evidence="2">The sequence shown here is derived from an EMBL/GenBank/DDBJ whole genome shotgun (WGS) entry which is preliminary data.</text>
</comment>
<protein>
    <submittedName>
        <fullName evidence="2">Uncharacterized protein</fullName>
    </submittedName>
</protein>
<sequence>MTGRIEDPQAENTHYQAATSKQSEVAEAAQIAATGVLKYAPGTAASAGSVSSWGKAKRKPLRLNSTLSAESSEPPRTPPDSINFDPTVTTGTTSSDQGSSYRAHIGRYARPVGSAPPVPRVPIEVARKTGIEQLLQNVLPGSRKPSTRGLRNTAISGDSDNHPPDVPNQKPEGTPPLTLEHGVIGSPLTPIPDTPAERQAASASYESLQEQAMRRIGADNLSSEPSDGGAGTSYYVGFSEPEILPPASTVRLDHMAEPFLLGTVDVPAEKYAEQPSDREFNFRALEEEAGSDRV</sequence>
<feature type="compositionally biased region" description="Polar residues" evidence="1">
    <location>
        <begin position="149"/>
        <end position="158"/>
    </location>
</feature>
<feature type="region of interest" description="Disordered" evidence="1">
    <location>
        <begin position="135"/>
        <end position="211"/>
    </location>
</feature>
<proteinExistence type="predicted"/>
<evidence type="ECO:0000313" key="2">
    <source>
        <dbReference type="EMBL" id="CAA7269742.1"/>
    </source>
</evidence>
<evidence type="ECO:0000313" key="3">
    <source>
        <dbReference type="Proteomes" id="UP000467700"/>
    </source>
</evidence>
<organism evidence="2 3">
    <name type="scientific">Cyclocybe aegerita</name>
    <name type="common">Black poplar mushroom</name>
    <name type="synonym">Agrocybe aegerita</name>
    <dbReference type="NCBI Taxonomy" id="1973307"/>
    <lineage>
        <taxon>Eukaryota</taxon>
        <taxon>Fungi</taxon>
        <taxon>Dikarya</taxon>
        <taxon>Basidiomycota</taxon>
        <taxon>Agaricomycotina</taxon>
        <taxon>Agaricomycetes</taxon>
        <taxon>Agaricomycetidae</taxon>
        <taxon>Agaricales</taxon>
        <taxon>Agaricineae</taxon>
        <taxon>Bolbitiaceae</taxon>
        <taxon>Cyclocybe</taxon>
    </lineage>
</organism>